<name>B8KWN3_9GAMM</name>
<dbReference type="InterPro" id="IPR051907">
    <property type="entry name" value="DoxX-like_oxidoreductase"/>
</dbReference>
<dbReference type="Pfam" id="PF07681">
    <property type="entry name" value="DoxX"/>
    <property type="match status" value="1"/>
</dbReference>
<dbReference type="RefSeq" id="WP_009020138.1">
    <property type="nucleotide sequence ID" value="NZ_DS999411.1"/>
</dbReference>
<evidence type="ECO:0000256" key="1">
    <source>
        <dbReference type="ARBA" id="ARBA00004651"/>
    </source>
</evidence>
<feature type="transmembrane region" description="Helical" evidence="7">
    <location>
        <begin position="138"/>
        <end position="159"/>
    </location>
</feature>
<evidence type="ECO:0000256" key="7">
    <source>
        <dbReference type="SAM" id="Phobius"/>
    </source>
</evidence>
<evidence type="ECO:0000256" key="5">
    <source>
        <dbReference type="ARBA" id="ARBA00022989"/>
    </source>
</evidence>
<evidence type="ECO:0000256" key="3">
    <source>
        <dbReference type="ARBA" id="ARBA00022475"/>
    </source>
</evidence>
<dbReference type="eggNOG" id="COG2259">
    <property type="taxonomic scope" value="Bacteria"/>
</dbReference>
<dbReference type="InterPro" id="IPR032808">
    <property type="entry name" value="DoxX"/>
</dbReference>
<keyword evidence="4 7" id="KW-0812">Transmembrane</keyword>
<comment type="similarity">
    <text evidence="2">Belongs to the DoxX family.</text>
</comment>
<gene>
    <name evidence="8" type="ORF">NOR51B_1337</name>
</gene>
<dbReference type="GO" id="GO:0005886">
    <property type="term" value="C:plasma membrane"/>
    <property type="evidence" value="ECO:0007669"/>
    <property type="project" value="UniProtKB-SubCell"/>
</dbReference>
<feature type="transmembrane region" description="Helical" evidence="7">
    <location>
        <begin position="101"/>
        <end position="126"/>
    </location>
</feature>
<proteinExistence type="inferred from homology"/>
<evidence type="ECO:0000256" key="2">
    <source>
        <dbReference type="ARBA" id="ARBA00006679"/>
    </source>
</evidence>
<accession>B8KWN3</accession>
<keyword evidence="5 7" id="KW-1133">Transmembrane helix</keyword>
<dbReference type="HOGENOM" id="CLU_058421_4_1_6"/>
<evidence type="ECO:0000313" key="9">
    <source>
        <dbReference type="Proteomes" id="UP000004699"/>
    </source>
</evidence>
<dbReference type="AlphaFoldDB" id="B8KWN3"/>
<organism evidence="8 9">
    <name type="scientific">Luminiphilus syltensis NOR5-1B</name>
    <dbReference type="NCBI Taxonomy" id="565045"/>
    <lineage>
        <taxon>Bacteria</taxon>
        <taxon>Pseudomonadati</taxon>
        <taxon>Pseudomonadota</taxon>
        <taxon>Gammaproteobacteria</taxon>
        <taxon>Cellvibrionales</taxon>
        <taxon>Halieaceae</taxon>
        <taxon>Luminiphilus</taxon>
    </lineage>
</organism>
<comment type="subcellular location">
    <subcellularLocation>
        <location evidence="1">Cell membrane</location>
        <topology evidence="1">Multi-pass membrane protein</topology>
    </subcellularLocation>
</comment>
<protein>
    <submittedName>
        <fullName evidence="8">DoxX</fullName>
    </submittedName>
</protein>
<dbReference type="PANTHER" id="PTHR33452">
    <property type="entry name" value="OXIDOREDUCTASE CATD-RELATED"/>
    <property type="match status" value="1"/>
</dbReference>
<keyword evidence="9" id="KW-1185">Reference proteome</keyword>
<sequence length="162" mass="17573">MNTVVTEGNKILNALTNILASIPESVIALLGRFSVAAVFWQSGQTKVDNFTINILTGEFDVGIPALNDSVVYLFEYEYALPLIPAEPAAILTAVAEHVLPLLLLLGLATRFAAFGLFLMTLVIQIFVYPDAYALHGTWAAILMWLMSRGAGALSFDAVLSRR</sequence>
<keyword evidence="6 7" id="KW-0472">Membrane</keyword>
<dbReference type="PANTHER" id="PTHR33452:SF1">
    <property type="entry name" value="INNER MEMBRANE PROTEIN YPHA-RELATED"/>
    <property type="match status" value="1"/>
</dbReference>
<dbReference type="Proteomes" id="UP000004699">
    <property type="component" value="Unassembled WGS sequence"/>
</dbReference>
<dbReference type="STRING" id="565045.NOR51B_1337"/>
<reference evidence="9" key="1">
    <citation type="journal article" date="2013" name="BMC Microbiol.">
        <title>Taxonomy and evolution of bacteriochlorophyll a-containing members of the OM60/NOR5 clade of marine gammaproteobacteria: description of Luminiphilus syltensis gen. nov., sp. nov., reclassification of Haliea rubra as Pseudohaliea rubra gen. nov., comb. nov., and emendation of Chromatocurvus halotolerans.</title>
        <authorList>
            <person name="Spring S."/>
            <person name="Riedel T."/>
            <person name="Sproer C."/>
            <person name="Yan S."/>
            <person name="Harder J."/>
            <person name="Fuchs B.M."/>
        </authorList>
    </citation>
    <scope>NUCLEOTIDE SEQUENCE [LARGE SCALE GENOMIC DNA]</scope>
    <source>
        <strain evidence="9">NOR51-B</strain>
    </source>
</reference>
<evidence type="ECO:0000256" key="4">
    <source>
        <dbReference type="ARBA" id="ARBA00022692"/>
    </source>
</evidence>
<dbReference type="OrthoDB" id="121744at2"/>
<dbReference type="EMBL" id="DS999411">
    <property type="protein sequence ID" value="EED35392.1"/>
    <property type="molecule type" value="Genomic_DNA"/>
</dbReference>
<evidence type="ECO:0000313" key="8">
    <source>
        <dbReference type="EMBL" id="EED35392.1"/>
    </source>
</evidence>
<evidence type="ECO:0000256" key="6">
    <source>
        <dbReference type="ARBA" id="ARBA00023136"/>
    </source>
</evidence>
<keyword evidence="3" id="KW-1003">Cell membrane</keyword>